<proteinExistence type="predicted"/>
<evidence type="ECO:0000313" key="2">
    <source>
        <dbReference type="EMBL" id="SJL83243.1"/>
    </source>
</evidence>
<sequence>MEQLEFFSVPNPCVGVCSTDPKGYCQGCMRKRDERFRWQSMSAAEQRYVIKLCQQRYRRKQAASSDVHRANYHDEKSNAPTNRMSVAQDLERDPQQDLFE</sequence>
<accession>A0A1R4B2W1</accession>
<reference evidence="2 3" key="1">
    <citation type="submission" date="2017-02" db="EMBL/GenBank/DDBJ databases">
        <authorList>
            <person name="Peterson S.W."/>
        </authorList>
    </citation>
    <scope>NUCLEOTIDE SEQUENCE [LARGE SCALE GENOMIC DNA]</scope>
    <source>
        <strain evidence="2 3">CECT 9027</strain>
    </source>
</reference>
<feature type="region of interest" description="Disordered" evidence="1">
    <location>
        <begin position="62"/>
        <end position="100"/>
    </location>
</feature>
<dbReference type="RefSeq" id="WP_077313181.1">
    <property type="nucleotide sequence ID" value="NZ_AP024887.1"/>
</dbReference>
<protein>
    <recommendedName>
        <fullName evidence="4">Fe-S protein</fullName>
    </recommendedName>
</protein>
<feature type="compositionally biased region" description="Basic and acidic residues" evidence="1">
    <location>
        <begin position="89"/>
        <end position="100"/>
    </location>
</feature>
<dbReference type="EMBL" id="FUFT01000002">
    <property type="protein sequence ID" value="SJL83243.1"/>
    <property type="molecule type" value="Genomic_DNA"/>
</dbReference>
<dbReference type="PANTHER" id="PTHR35175:SF1">
    <property type="entry name" value="OXIDOREDUCTASE"/>
    <property type="match status" value="1"/>
</dbReference>
<dbReference type="STRING" id="1918946.VPAL9027_01206"/>
<evidence type="ECO:0000313" key="3">
    <source>
        <dbReference type="Proteomes" id="UP000189475"/>
    </source>
</evidence>
<name>A0A1R4B2W1_9VIBR</name>
<dbReference type="Pfam" id="PF06945">
    <property type="entry name" value="DUF1289"/>
    <property type="match status" value="1"/>
</dbReference>
<organism evidence="2 3">
    <name type="scientific">Vibrio palustris</name>
    <dbReference type="NCBI Taxonomy" id="1918946"/>
    <lineage>
        <taxon>Bacteria</taxon>
        <taxon>Pseudomonadati</taxon>
        <taxon>Pseudomonadota</taxon>
        <taxon>Gammaproteobacteria</taxon>
        <taxon>Vibrionales</taxon>
        <taxon>Vibrionaceae</taxon>
        <taxon>Vibrio</taxon>
    </lineage>
</organism>
<dbReference type="PANTHER" id="PTHR35175">
    <property type="entry name" value="DUF1289 DOMAIN-CONTAINING PROTEIN"/>
    <property type="match status" value="1"/>
</dbReference>
<evidence type="ECO:0008006" key="4">
    <source>
        <dbReference type="Google" id="ProtNLM"/>
    </source>
</evidence>
<gene>
    <name evidence="2" type="ORF">VPAL9027_01206</name>
</gene>
<dbReference type="AlphaFoldDB" id="A0A1R4B2W1"/>
<evidence type="ECO:0000256" key="1">
    <source>
        <dbReference type="SAM" id="MobiDB-lite"/>
    </source>
</evidence>
<dbReference type="Proteomes" id="UP000189475">
    <property type="component" value="Unassembled WGS sequence"/>
</dbReference>
<dbReference type="InterPro" id="IPR010710">
    <property type="entry name" value="DUF1289"/>
</dbReference>
<feature type="compositionally biased region" description="Basic and acidic residues" evidence="1">
    <location>
        <begin position="66"/>
        <end position="77"/>
    </location>
</feature>
<dbReference type="OrthoDB" id="8911262at2"/>
<keyword evidence="3" id="KW-1185">Reference proteome</keyword>